<evidence type="ECO:0000259" key="3">
    <source>
        <dbReference type="Pfam" id="PF22936"/>
    </source>
</evidence>
<evidence type="ECO:0008006" key="6">
    <source>
        <dbReference type="Google" id="ProtNLM"/>
    </source>
</evidence>
<dbReference type="Proteomes" id="UP001454036">
    <property type="component" value="Unassembled WGS sequence"/>
</dbReference>
<reference evidence="4 5" key="1">
    <citation type="submission" date="2024-01" db="EMBL/GenBank/DDBJ databases">
        <title>The complete chloroplast genome sequence of Lithospermum erythrorhizon: insights into the phylogenetic relationship among Boraginaceae species and the maternal lineages of purple gromwells.</title>
        <authorList>
            <person name="Okada T."/>
            <person name="Watanabe K."/>
        </authorList>
    </citation>
    <scope>NUCLEOTIDE SEQUENCE [LARGE SCALE GENOMIC DNA]</scope>
</reference>
<evidence type="ECO:0000256" key="1">
    <source>
        <dbReference type="SAM" id="MobiDB-lite"/>
    </source>
</evidence>
<gene>
    <name evidence="4" type="ORF">LIER_27795</name>
</gene>
<accession>A0AAV3REH7</accession>
<name>A0AAV3REH7_LITER</name>
<feature type="domain" description="Retrovirus-related Pol polyprotein from transposon TNT 1-94-like beta-barrel" evidence="3">
    <location>
        <begin position="217"/>
        <end position="289"/>
    </location>
</feature>
<dbReference type="PANTHER" id="PTHR47592:SF30">
    <property type="entry name" value="CCHC-TYPE DOMAIN-CONTAINING PROTEIN"/>
    <property type="match status" value="1"/>
</dbReference>
<dbReference type="Pfam" id="PF13976">
    <property type="entry name" value="gag_pre-integrs"/>
    <property type="match status" value="1"/>
</dbReference>
<evidence type="ECO:0000313" key="5">
    <source>
        <dbReference type="Proteomes" id="UP001454036"/>
    </source>
</evidence>
<evidence type="ECO:0000259" key="2">
    <source>
        <dbReference type="Pfam" id="PF13976"/>
    </source>
</evidence>
<sequence>MSSSGNTSRPDLSKLDSLDEQAPPLPFLVKKNEDEVTKYEKDNKTTRYHIMNHMVDNLFDLFMVHKSAKVIWEALEKKYEADDAGKKKYVVRKWLGFKMVDGKPIMDQVHIFENLCTDVTNEGMKDEFFLANILLEKFFPSWSEYKDHLKHKKRDMPLQNLIKTFKRGVLCVREAKTQGLLVYLSTSKGPQAHLVESDDVIATVMVEANLVANANDWVLDTEASRHLYANKEMFQDFKKVVDGDVSSFQTPLCNQMCTTSGKTLALSNVLYVPTLCRNLVSSALLNKAGLKLVFEANKVVLSHSGEFVGKGYLSGGLFLLNVDSLINKNGSTSAYIDSTSAFITESLDVWHGRLGHVNAASIKRVRALSIILDLSTNKFSKCPICVEAKFTKKPCKPVTMRQSNLLDLIYTDLADFKNTRSKGGKHYYITFTNDCSRYTRVYLLKSRNETEEMFIRFKNRVEKLTTNLIGKSRGSGLIEVENLGLNG</sequence>
<proteinExistence type="predicted"/>
<dbReference type="Pfam" id="PF14223">
    <property type="entry name" value="Retrotran_gag_2"/>
    <property type="match status" value="1"/>
</dbReference>
<dbReference type="Pfam" id="PF22936">
    <property type="entry name" value="Pol_BBD"/>
    <property type="match status" value="1"/>
</dbReference>
<dbReference type="AlphaFoldDB" id="A0AAV3REH7"/>
<protein>
    <recommendedName>
        <fullName evidence="6">GAG-pre-integrase domain-containing protein</fullName>
    </recommendedName>
</protein>
<evidence type="ECO:0000313" key="4">
    <source>
        <dbReference type="EMBL" id="GAA0174398.1"/>
    </source>
</evidence>
<dbReference type="InterPro" id="IPR025724">
    <property type="entry name" value="GAG-pre-integrase_dom"/>
</dbReference>
<keyword evidence="5" id="KW-1185">Reference proteome</keyword>
<dbReference type="InterPro" id="IPR054722">
    <property type="entry name" value="PolX-like_BBD"/>
</dbReference>
<feature type="domain" description="GAG-pre-integrase" evidence="2">
    <location>
        <begin position="316"/>
        <end position="389"/>
    </location>
</feature>
<dbReference type="PANTHER" id="PTHR47592">
    <property type="entry name" value="PBF68 PROTEIN"/>
    <property type="match status" value="1"/>
</dbReference>
<feature type="region of interest" description="Disordered" evidence="1">
    <location>
        <begin position="1"/>
        <end position="21"/>
    </location>
</feature>
<dbReference type="EMBL" id="BAABME010009060">
    <property type="protein sequence ID" value="GAA0174398.1"/>
    <property type="molecule type" value="Genomic_DNA"/>
</dbReference>
<feature type="compositionally biased region" description="Polar residues" evidence="1">
    <location>
        <begin position="1"/>
        <end position="10"/>
    </location>
</feature>
<organism evidence="4 5">
    <name type="scientific">Lithospermum erythrorhizon</name>
    <name type="common">Purple gromwell</name>
    <name type="synonym">Lithospermum officinale var. erythrorhizon</name>
    <dbReference type="NCBI Taxonomy" id="34254"/>
    <lineage>
        <taxon>Eukaryota</taxon>
        <taxon>Viridiplantae</taxon>
        <taxon>Streptophyta</taxon>
        <taxon>Embryophyta</taxon>
        <taxon>Tracheophyta</taxon>
        <taxon>Spermatophyta</taxon>
        <taxon>Magnoliopsida</taxon>
        <taxon>eudicotyledons</taxon>
        <taxon>Gunneridae</taxon>
        <taxon>Pentapetalae</taxon>
        <taxon>asterids</taxon>
        <taxon>lamiids</taxon>
        <taxon>Boraginales</taxon>
        <taxon>Boraginaceae</taxon>
        <taxon>Boraginoideae</taxon>
        <taxon>Lithospermeae</taxon>
        <taxon>Lithospermum</taxon>
    </lineage>
</organism>
<comment type="caution">
    <text evidence="4">The sequence shown here is derived from an EMBL/GenBank/DDBJ whole genome shotgun (WGS) entry which is preliminary data.</text>
</comment>